<dbReference type="SUPFAM" id="SSF50129">
    <property type="entry name" value="GroES-like"/>
    <property type="match status" value="1"/>
</dbReference>
<dbReference type="InterPro" id="IPR020843">
    <property type="entry name" value="ER"/>
</dbReference>
<evidence type="ECO:0000313" key="2">
    <source>
        <dbReference type="EMBL" id="TMW59053.1"/>
    </source>
</evidence>
<evidence type="ECO:0000313" key="3">
    <source>
        <dbReference type="Proteomes" id="UP000794436"/>
    </source>
</evidence>
<sequence length="347" mass="36536">MRAIRVLKKGDCRSEPDVLVLSDDVEPPTLVPTGNELLVRVLTCSVNAGDVKLMTGALSLPGKTATLPYTPGLEVCGVVEAVGAKVNTFQIGDRIIAAVRPHAVGGGGMAEHVVVESGLAAKVPSTLSPLSAVSLPLAGVMALQAIKDVNIQKDSKVIVLGASSAVGSMIVQLAKHAGAVFIAGTTTEERLTSTLPLDLVIVDDNKHDKWWDVLQGKELDVVIDCLGEANAWRHADKTLKSSGAYATLLGDLLSDGDVKATTQMISMGLVNMWKAFWRASPKFKMVSAFPSTALLGEVIERVVDGTITPLIDSNSPLGFKTEALQQAVVLQRGQQVSGKLVMQISEA</sequence>
<dbReference type="InterPro" id="IPR036291">
    <property type="entry name" value="NAD(P)-bd_dom_sf"/>
</dbReference>
<dbReference type="InterPro" id="IPR011032">
    <property type="entry name" value="GroES-like_sf"/>
</dbReference>
<protein>
    <recommendedName>
        <fullName evidence="1">Enoyl reductase (ER) domain-containing protein</fullName>
    </recommendedName>
</protein>
<dbReference type="SMART" id="SM00829">
    <property type="entry name" value="PKS_ER"/>
    <property type="match status" value="1"/>
</dbReference>
<dbReference type="Proteomes" id="UP000794436">
    <property type="component" value="Unassembled WGS sequence"/>
</dbReference>
<dbReference type="Gene3D" id="3.90.180.10">
    <property type="entry name" value="Medium-chain alcohol dehydrogenases, catalytic domain"/>
    <property type="match status" value="1"/>
</dbReference>
<feature type="domain" description="Enoyl reductase (ER)" evidence="1">
    <location>
        <begin position="14"/>
        <end position="342"/>
    </location>
</feature>
<dbReference type="PANTHER" id="PTHR43482:SF1">
    <property type="entry name" value="PROTEIN AST1-RELATED"/>
    <property type="match status" value="1"/>
</dbReference>
<dbReference type="SUPFAM" id="SSF51735">
    <property type="entry name" value="NAD(P)-binding Rossmann-fold domains"/>
    <property type="match status" value="1"/>
</dbReference>
<evidence type="ECO:0000259" key="1">
    <source>
        <dbReference type="SMART" id="SM00829"/>
    </source>
</evidence>
<dbReference type="AlphaFoldDB" id="A0A8K1FHS4"/>
<accession>A0A8K1FHS4</accession>
<dbReference type="EMBL" id="SPLM01000110">
    <property type="protein sequence ID" value="TMW59053.1"/>
    <property type="molecule type" value="Genomic_DNA"/>
</dbReference>
<proteinExistence type="predicted"/>
<comment type="caution">
    <text evidence="2">The sequence shown here is derived from an EMBL/GenBank/DDBJ whole genome shotgun (WGS) entry which is preliminary data.</text>
</comment>
<dbReference type="InterPro" id="IPR013154">
    <property type="entry name" value="ADH-like_N"/>
</dbReference>
<dbReference type="GO" id="GO:0016491">
    <property type="term" value="F:oxidoreductase activity"/>
    <property type="evidence" value="ECO:0007669"/>
    <property type="project" value="InterPro"/>
</dbReference>
<dbReference type="InterPro" id="IPR013149">
    <property type="entry name" value="ADH-like_C"/>
</dbReference>
<organism evidence="2 3">
    <name type="scientific">Pythium oligandrum</name>
    <name type="common">Mycoparasitic fungus</name>
    <dbReference type="NCBI Taxonomy" id="41045"/>
    <lineage>
        <taxon>Eukaryota</taxon>
        <taxon>Sar</taxon>
        <taxon>Stramenopiles</taxon>
        <taxon>Oomycota</taxon>
        <taxon>Peronosporomycetes</taxon>
        <taxon>Pythiales</taxon>
        <taxon>Pythiaceae</taxon>
        <taxon>Pythium</taxon>
    </lineage>
</organism>
<dbReference type="CDD" id="cd08267">
    <property type="entry name" value="MDR1"/>
    <property type="match status" value="1"/>
</dbReference>
<dbReference type="InterPro" id="IPR052585">
    <property type="entry name" value="Lipid_raft_assoc_Zn_ADH"/>
</dbReference>
<dbReference type="PANTHER" id="PTHR43482">
    <property type="entry name" value="PROTEIN AST1-RELATED"/>
    <property type="match status" value="1"/>
</dbReference>
<dbReference type="OrthoDB" id="201656at2759"/>
<keyword evidence="3" id="KW-1185">Reference proteome</keyword>
<gene>
    <name evidence="2" type="ORF">Poli38472_007198</name>
</gene>
<reference evidence="2" key="1">
    <citation type="submission" date="2019-03" db="EMBL/GenBank/DDBJ databases">
        <title>Long read genome sequence of the mycoparasitic Pythium oligandrum ATCC 38472 isolated from sugarbeet rhizosphere.</title>
        <authorList>
            <person name="Gaulin E."/>
        </authorList>
    </citation>
    <scope>NUCLEOTIDE SEQUENCE</scope>
    <source>
        <strain evidence="2">ATCC 38472_TT</strain>
    </source>
</reference>
<name>A0A8K1FHS4_PYTOL</name>
<dbReference type="Pfam" id="PF00107">
    <property type="entry name" value="ADH_zinc_N"/>
    <property type="match status" value="1"/>
</dbReference>
<dbReference type="Pfam" id="PF08240">
    <property type="entry name" value="ADH_N"/>
    <property type="match status" value="1"/>
</dbReference>
<dbReference type="Gene3D" id="3.40.50.720">
    <property type="entry name" value="NAD(P)-binding Rossmann-like Domain"/>
    <property type="match status" value="1"/>
</dbReference>